<feature type="region of interest" description="Disordered" evidence="5">
    <location>
        <begin position="250"/>
        <end position="274"/>
    </location>
</feature>
<evidence type="ECO:0000259" key="7">
    <source>
        <dbReference type="Pfam" id="PF00150"/>
    </source>
</evidence>
<dbReference type="Proteomes" id="UP001530377">
    <property type="component" value="Unassembled WGS sequence"/>
</dbReference>
<dbReference type="SUPFAM" id="SSF51445">
    <property type="entry name" value="(Trans)glycosidases"/>
    <property type="match status" value="1"/>
</dbReference>
<keyword evidence="6" id="KW-0732">Signal</keyword>
<dbReference type="Pfam" id="PF00150">
    <property type="entry name" value="Cellulase"/>
    <property type="match status" value="1"/>
</dbReference>
<protein>
    <recommendedName>
        <fullName evidence="7">Glycoside hydrolase family 5 domain-containing protein</fullName>
    </recommendedName>
</protein>
<feature type="signal peptide" evidence="6">
    <location>
        <begin position="1"/>
        <end position="20"/>
    </location>
</feature>
<dbReference type="PANTHER" id="PTHR31263">
    <property type="entry name" value="CELLULASE FAMILY PROTEIN (AFU_ORTHOLOGUE AFUA_5G14560)"/>
    <property type="match status" value="1"/>
</dbReference>
<evidence type="ECO:0000313" key="8">
    <source>
        <dbReference type="EMBL" id="KAL3817356.1"/>
    </source>
</evidence>
<keyword evidence="2 4" id="KW-0378">Hydrolase</keyword>
<evidence type="ECO:0000256" key="2">
    <source>
        <dbReference type="ARBA" id="ARBA00022801"/>
    </source>
</evidence>
<dbReference type="Gene3D" id="3.20.20.80">
    <property type="entry name" value="Glycosidases"/>
    <property type="match status" value="1"/>
</dbReference>
<dbReference type="GO" id="GO:0016798">
    <property type="term" value="F:hydrolase activity, acting on glycosyl bonds"/>
    <property type="evidence" value="ECO:0007669"/>
    <property type="project" value="UniProtKB-KW"/>
</dbReference>
<evidence type="ECO:0000256" key="5">
    <source>
        <dbReference type="SAM" id="MobiDB-lite"/>
    </source>
</evidence>
<organism evidence="8 9">
    <name type="scientific">Cyclostephanos tholiformis</name>
    <dbReference type="NCBI Taxonomy" id="382380"/>
    <lineage>
        <taxon>Eukaryota</taxon>
        <taxon>Sar</taxon>
        <taxon>Stramenopiles</taxon>
        <taxon>Ochrophyta</taxon>
        <taxon>Bacillariophyta</taxon>
        <taxon>Coscinodiscophyceae</taxon>
        <taxon>Thalassiosirophycidae</taxon>
        <taxon>Stephanodiscales</taxon>
        <taxon>Stephanodiscaceae</taxon>
        <taxon>Cyclostephanos</taxon>
    </lineage>
</organism>
<gene>
    <name evidence="8" type="ORF">ACHAXA_004482</name>
</gene>
<evidence type="ECO:0000256" key="6">
    <source>
        <dbReference type="SAM" id="SignalP"/>
    </source>
</evidence>
<evidence type="ECO:0000256" key="1">
    <source>
        <dbReference type="ARBA" id="ARBA00005641"/>
    </source>
</evidence>
<evidence type="ECO:0000256" key="4">
    <source>
        <dbReference type="RuleBase" id="RU361153"/>
    </source>
</evidence>
<comment type="similarity">
    <text evidence="1 4">Belongs to the glycosyl hydrolase 5 (cellulase A) family.</text>
</comment>
<dbReference type="InterPro" id="IPR017853">
    <property type="entry name" value="GH"/>
</dbReference>
<keyword evidence="3 4" id="KW-0326">Glycosidase</keyword>
<evidence type="ECO:0000256" key="3">
    <source>
        <dbReference type="ARBA" id="ARBA00023295"/>
    </source>
</evidence>
<dbReference type="EMBL" id="JALLPB020000107">
    <property type="protein sequence ID" value="KAL3817356.1"/>
    <property type="molecule type" value="Genomic_DNA"/>
</dbReference>
<sequence>MNSFLLMLLAIAAMTFPSSGVKLPLSVMNDQVVDGDGSVFQFRCANWAGHMETNLPEGLQHQPLQNIVDTLASSGAFNCVRLNYAVELFAKRDMTARQSLRTSLDGALAPHIAPFEKHNPELIDLPLPKVFEAVVKALASRDLLVLISNHVSKAGWCCSFTDGNGWFNEGHFDVTSWISSLSSMASLLSRYPSAVAFDLRNELRTNVHGRARQISDWMRYFSQGINALTERIPKRSSSLAHWITTSSRSWTRERTHGNGTTSASASGTGSSSRDTFIRGVGLEIQPMTAAK</sequence>
<dbReference type="AlphaFoldDB" id="A0ABD3RYT3"/>
<name>A0ABD3RYT3_9STRA</name>
<evidence type="ECO:0000313" key="9">
    <source>
        <dbReference type="Proteomes" id="UP001530377"/>
    </source>
</evidence>
<keyword evidence="9" id="KW-1185">Reference proteome</keyword>
<dbReference type="PANTHER" id="PTHR31263:SF0">
    <property type="entry name" value="CELLULASE FAMILY PROTEIN (AFU_ORTHOLOGUE AFUA_5G14560)"/>
    <property type="match status" value="1"/>
</dbReference>
<feature type="compositionally biased region" description="Low complexity" evidence="5">
    <location>
        <begin position="259"/>
        <end position="272"/>
    </location>
</feature>
<comment type="caution">
    <text evidence="8">The sequence shown here is derived from an EMBL/GenBank/DDBJ whole genome shotgun (WGS) entry which is preliminary data.</text>
</comment>
<feature type="chain" id="PRO_5044879848" description="Glycoside hydrolase family 5 domain-containing protein" evidence="6">
    <location>
        <begin position="21"/>
        <end position="291"/>
    </location>
</feature>
<accession>A0ABD3RYT3</accession>
<reference evidence="8 9" key="1">
    <citation type="submission" date="2024-10" db="EMBL/GenBank/DDBJ databases">
        <title>Updated reference genomes for cyclostephanoid diatoms.</title>
        <authorList>
            <person name="Roberts W.R."/>
            <person name="Alverson A.J."/>
        </authorList>
    </citation>
    <scope>NUCLEOTIDE SEQUENCE [LARGE SCALE GENOMIC DNA]</scope>
    <source>
        <strain evidence="8 9">AJA228-03</strain>
    </source>
</reference>
<dbReference type="InterPro" id="IPR001547">
    <property type="entry name" value="Glyco_hydro_5"/>
</dbReference>
<feature type="domain" description="Glycoside hydrolase family 5" evidence="7">
    <location>
        <begin position="65"/>
        <end position="252"/>
    </location>
</feature>
<proteinExistence type="inferred from homology"/>